<sequence length="134" mass="14988">MAQSLNKTVLLNTTGTSYLSIAGKVGKFLVGDQALEFYPDVNVEQFIQIPWSHINQIGANVTGRKISRHFEVFTDRGKFLFASKDSGAILKIAREKLGNDKVVKLPTLIQTIGQKFKIYLQKSRNFSIIIATDK</sequence>
<dbReference type="AlphaFoldDB" id="A0A150NKK1"/>
<name>A0A150NKK1_STRMT</name>
<dbReference type="Pfam" id="PF06115">
    <property type="entry name" value="DUF956"/>
    <property type="match status" value="1"/>
</dbReference>
<accession>A0A150NKK1</accession>
<evidence type="ECO:0000313" key="1">
    <source>
        <dbReference type="EMBL" id="KYF33964.1"/>
    </source>
</evidence>
<dbReference type="EMBL" id="LROU01000123">
    <property type="protein sequence ID" value="KYF33964.1"/>
    <property type="molecule type" value="Genomic_DNA"/>
</dbReference>
<reference evidence="1 2" key="1">
    <citation type="submission" date="2016-01" db="EMBL/GenBank/DDBJ databases">
        <title>Highly variable Streptococcus oralis 1 are common among viridans streptococci isolated from primates.</title>
        <authorList>
            <person name="Denapaite D."/>
            <person name="Rieger M."/>
            <person name="Koendgen S."/>
            <person name="Brueckner R."/>
            <person name="Ochigava I."/>
            <person name="Kappeler P."/>
            <person name="Maetz-Rensing K."/>
            <person name="Leendertz F."/>
        </authorList>
    </citation>
    <scope>NUCLEOTIDE SEQUENCE [LARGE SCALE GENOMIC DNA]</scope>
    <source>
        <strain evidence="1 2">M3-1</strain>
    </source>
</reference>
<dbReference type="Proteomes" id="UP000075442">
    <property type="component" value="Unassembled WGS sequence"/>
</dbReference>
<dbReference type="InterPro" id="IPR010360">
    <property type="entry name" value="DUF956"/>
</dbReference>
<proteinExistence type="predicted"/>
<dbReference type="PATRIC" id="fig|28037.235.peg.1782"/>
<evidence type="ECO:0000313" key="2">
    <source>
        <dbReference type="Proteomes" id="UP000075442"/>
    </source>
</evidence>
<dbReference type="PIRSF" id="PIRSF021265">
    <property type="entry name" value="DUF956"/>
    <property type="match status" value="1"/>
</dbReference>
<comment type="caution">
    <text evidence="1">The sequence shown here is derived from an EMBL/GenBank/DDBJ whole genome shotgun (WGS) entry which is preliminary data.</text>
</comment>
<protein>
    <submittedName>
        <fullName evidence="1">Putative regulator of the mannose operon, ManO</fullName>
    </submittedName>
</protein>
<organism evidence="1 2">
    <name type="scientific">Streptococcus mitis</name>
    <dbReference type="NCBI Taxonomy" id="28037"/>
    <lineage>
        <taxon>Bacteria</taxon>
        <taxon>Bacillati</taxon>
        <taxon>Bacillota</taxon>
        <taxon>Bacilli</taxon>
        <taxon>Lactobacillales</taxon>
        <taxon>Streptococcaceae</taxon>
        <taxon>Streptococcus</taxon>
        <taxon>Streptococcus mitis group</taxon>
    </lineage>
</organism>
<gene>
    <name evidence="1" type="ORF">SMIM3I_01802</name>
</gene>